<evidence type="ECO:0000256" key="1">
    <source>
        <dbReference type="SAM" id="MobiDB-lite"/>
    </source>
</evidence>
<feature type="region of interest" description="Disordered" evidence="1">
    <location>
        <begin position="330"/>
        <end position="352"/>
    </location>
</feature>
<evidence type="ECO:0000256" key="2">
    <source>
        <dbReference type="SAM" id="Phobius"/>
    </source>
</evidence>
<evidence type="ECO:0000313" key="3">
    <source>
        <dbReference type="EMBL" id="KAJ8876724.1"/>
    </source>
</evidence>
<gene>
    <name evidence="3" type="ORF">PR048_021171</name>
</gene>
<keyword evidence="2" id="KW-0472">Membrane</keyword>
<evidence type="ECO:0000313" key="4">
    <source>
        <dbReference type="Proteomes" id="UP001159363"/>
    </source>
</evidence>
<dbReference type="Proteomes" id="UP001159363">
    <property type="component" value="Chromosome 7"/>
</dbReference>
<organism evidence="3 4">
    <name type="scientific">Dryococelus australis</name>
    <dbReference type="NCBI Taxonomy" id="614101"/>
    <lineage>
        <taxon>Eukaryota</taxon>
        <taxon>Metazoa</taxon>
        <taxon>Ecdysozoa</taxon>
        <taxon>Arthropoda</taxon>
        <taxon>Hexapoda</taxon>
        <taxon>Insecta</taxon>
        <taxon>Pterygota</taxon>
        <taxon>Neoptera</taxon>
        <taxon>Polyneoptera</taxon>
        <taxon>Phasmatodea</taxon>
        <taxon>Verophasmatodea</taxon>
        <taxon>Anareolatae</taxon>
        <taxon>Phasmatidae</taxon>
        <taxon>Eurycanthinae</taxon>
        <taxon>Dryococelus</taxon>
    </lineage>
</organism>
<name>A0ABQ9GXG6_9NEOP</name>
<comment type="caution">
    <text evidence="3">The sequence shown here is derived from an EMBL/GenBank/DDBJ whole genome shotgun (WGS) entry which is preliminary data.</text>
</comment>
<keyword evidence="2" id="KW-1133">Transmembrane helix</keyword>
<accession>A0ABQ9GXG6</accession>
<feature type="region of interest" description="Disordered" evidence="1">
    <location>
        <begin position="1"/>
        <end position="23"/>
    </location>
</feature>
<keyword evidence="4" id="KW-1185">Reference proteome</keyword>
<reference evidence="3 4" key="1">
    <citation type="submission" date="2023-02" db="EMBL/GenBank/DDBJ databases">
        <title>LHISI_Scaffold_Assembly.</title>
        <authorList>
            <person name="Stuart O.P."/>
            <person name="Cleave R."/>
            <person name="Magrath M.J.L."/>
            <person name="Mikheyev A.S."/>
        </authorList>
    </citation>
    <scope>NUCLEOTIDE SEQUENCE [LARGE SCALE GENOMIC DNA]</scope>
    <source>
        <strain evidence="3">Daus_M_001</strain>
        <tissue evidence="3">Leg muscle</tissue>
    </source>
</reference>
<keyword evidence="2" id="KW-0812">Transmembrane</keyword>
<proteinExistence type="predicted"/>
<feature type="transmembrane region" description="Helical" evidence="2">
    <location>
        <begin position="241"/>
        <end position="257"/>
    </location>
</feature>
<dbReference type="EMBL" id="JARBHB010000008">
    <property type="protein sequence ID" value="KAJ8876724.1"/>
    <property type="molecule type" value="Genomic_DNA"/>
</dbReference>
<protein>
    <submittedName>
        <fullName evidence="3">Uncharacterized protein</fullName>
    </submittedName>
</protein>
<sequence>MKHRWNERAGNTGDPQEYSPTNGIVRHDSHLRASEKLEVTANVIAGLATRAGRAEIMIVESLRRMWLHRRQIVVAVVPERAASRHSQHSRHEGRYRPDIIGGSQSINLLLRRVSDTRLSYYRVTDTRPLLEKLANRRRTLGSSGIPASGAERNKVVYFGAGAENSCDDPCLYPASRAPLGNMQGARPPRRQKAFALRPTPSGVLRRQLSRRRGVELEVLMLRHDSNPESPHLQTGGAPTDWALGSLLLIAVIFICLAHKDDQTMRRADHIAVNSLYGNGESALKLYRGVVRSGFPALGNTHAREDVEMGGKQDANASIYIDPRFLEFREGGIPSGGHSKPRGRPPYSQQKGL</sequence>